<dbReference type="EC" id="2.4.2.12" evidence="10"/>
<dbReference type="PROSITE" id="PS51225">
    <property type="entry name" value="MARVEL"/>
    <property type="match status" value="1"/>
</dbReference>
<evidence type="ECO:0000256" key="3">
    <source>
        <dbReference type="ARBA" id="ARBA00010897"/>
    </source>
</evidence>
<evidence type="ECO:0000256" key="2">
    <source>
        <dbReference type="ARBA" id="ARBA00006476"/>
    </source>
</evidence>
<evidence type="ECO:0000256" key="8">
    <source>
        <dbReference type="ARBA" id="ARBA00023180"/>
    </source>
</evidence>
<keyword evidence="16" id="KW-0808">Transferase</keyword>
<dbReference type="GO" id="GO:0009435">
    <property type="term" value="P:NAD+ biosynthetic process"/>
    <property type="evidence" value="ECO:0007669"/>
    <property type="project" value="InterPro"/>
</dbReference>
<feature type="transmembrane region" description="Helical" evidence="14">
    <location>
        <begin position="494"/>
        <end position="516"/>
    </location>
</feature>
<keyword evidence="7 12" id="KW-0472">Membrane</keyword>
<dbReference type="Proteomes" id="UP000886611">
    <property type="component" value="Unassembled WGS sequence"/>
</dbReference>
<dbReference type="GO" id="GO:0047280">
    <property type="term" value="F:nicotinamide phosphoribosyltransferase activity"/>
    <property type="evidence" value="ECO:0007669"/>
    <property type="project" value="UniProtKB-EC"/>
</dbReference>
<evidence type="ECO:0000256" key="10">
    <source>
        <dbReference type="ARBA" id="ARBA00035024"/>
    </source>
</evidence>
<evidence type="ECO:0000313" key="17">
    <source>
        <dbReference type="Proteomes" id="UP000886611"/>
    </source>
</evidence>
<evidence type="ECO:0000256" key="9">
    <source>
        <dbReference type="ARBA" id="ARBA00035007"/>
    </source>
</evidence>
<comment type="pathway">
    <text evidence="9">Cofactor biosynthesis; NAD(+) biosynthesis; nicotinamide D-ribonucleotide from 5-phospho-alpha-D-ribose 1-diphosphate and nicotinamide: step 1/1.</text>
</comment>
<feature type="domain" description="MARVEL" evidence="15">
    <location>
        <begin position="408"/>
        <end position="615"/>
    </location>
</feature>
<feature type="compositionally biased region" description="Polar residues" evidence="13">
    <location>
        <begin position="680"/>
        <end position="691"/>
    </location>
</feature>
<comment type="caution">
    <text evidence="16">The sequence shown here is derived from an EMBL/GenBank/DDBJ whole genome shotgun (WGS) entry which is preliminary data.</text>
</comment>
<dbReference type="Gene3D" id="3.20.20.70">
    <property type="entry name" value="Aldolase class I"/>
    <property type="match status" value="1"/>
</dbReference>
<feature type="non-terminal residue" evidence="16">
    <location>
        <position position="1"/>
    </location>
</feature>
<dbReference type="InterPro" id="IPR008253">
    <property type="entry name" value="Marvel"/>
</dbReference>
<name>A0A8X8BZ91_POLSE</name>
<reference evidence="16 17" key="1">
    <citation type="journal article" date="2021" name="Cell">
        <title>Tracing the genetic footprints of vertebrate landing in non-teleost ray-finned fishes.</title>
        <authorList>
            <person name="Bi X."/>
            <person name="Wang K."/>
            <person name="Yang L."/>
            <person name="Pan H."/>
            <person name="Jiang H."/>
            <person name="Wei Q."/>
            <person name="Fang M."/>
            <person name="Yu H."/>
            <person name="Zhu C."/>
            <person name="Cai Y."/>
            <person name="He Y."/>
            <person name="Gan X."/>
            <person name="Zeng H."/>
            <person name="Yu D."/>
            <person name="Zhu Y."/>
            <person name="Jiang H."/>
            <person name="Qiu Q."/>
            <person name="Yang H."/>
            <person name="Zhang Y.E."/>
            <person name="Wang W."/>
            <person name="Zhu M."/>
            <person name="He S."/>
            <person name="Zhang G."/>
        </authorList>
    </citation>
    <scope>NUCLEOTIDE SEQUENCE [LARGE SCALE GENOMIC DNA]</scope>
    <source>
        <strain evidence="16">Bchr_013</strain>
    </source>
</reference>
<dbReference type="InterPro" id="IPR016471">
    <property type="entry name" value="Nicotinamide_PRibTrfase"/>
</dbReference>
<feature type="compositionally biased region" description="Low complexity" evidence="13">
    <location>
        <begin position="659"/>
        <end position="668"/>
    </location>
</feature>
<dbReference type="PANTHER" id="PTHR43816">
    <property type="entry name" value="NICOTINAMIDE PHOSPHORIBOSYLTRANSFERASE"/>
    <property type="match status" value="1"/>
</dbReference>
<feature type="region of interest" description="Disordered" evidence="13">
    <location>
        <begin position="621"/>
        <end position="691"/>
    </location>
</feature>
<accession>A0A8X8BZ91</accession>
<comment type="similarity">
    <text evidence="2">Belongs to the synaptophysin/synaptobrevin family.</text>
</comment>
<feature type="compositionally biased region" description="Low complexity" evidence="13">
    <location>
        <begin position="633"/>
        <end position="648"/>
    </location>
</feature>
<organism evidence="16 17">
    <name type="scientific">Polypterus senegalus</name>
    <name type="common">Senegal bichir</name>
    <dbReference type="NCBI Taxonomy" id="55291"/>
    <lineage>
        <taxon>Eukaryota</taxon>
        <taxon>Metazoa</taxon>
        <taxon>Chordata</taxon>
        <taxon>Craniata</taxon>
        <taxon>Vertebrata</taxon>
        <taxon>Euteleostomi</taxon>
        <taxon>Actinopterygii</taxon>
        <taxon>Polypteriformes</taxon>
        <taxon>Polypteridae</taxon>
        <taxon>Polypterus</taxon>
    </lineage>
</organism>
<evidence type="ECO:0000256" key="12">
    <source>
        <dbReference type="PROSITE-ProRule" id="PRU00581"/>
    </source>
</evidence>
<dbReference type="GO" id="GO:0008021">
    <property type="term" value="C:synaptic vesicle"/>
    <property type="evidence" value="ECO:0007669"/>
    <property type="project" value="InterPro"/>
</dbReference>
<keyword evidence="4" id="KW-0662">Pyridine nucleotide biosynthesis</keyword>
<evidence type="ECO:0000256" key="14">
    <source>
        <dbReference type="SAM" id="Phobius"/>
    </source>
</evidence>
<evidence type="ECO:0000256" key="4">
    <source>
        <dbReference type="ARBA" id="ARBA00022642"/>
    </source>
</evidence>
<evidence type="ECO:0000256" key="1">
    <source>
        <dbReference type="ARBA" id="ARBA00004141"/>
    </source>
</evidence>
<dbReference type="AlphaFoldDB" id="A0A8X8BZ91"/>
<dbReference type="InterPro" id="IPR036068">
    <property type="entry name" value="Nicotinate_pribotase-like_C"/>
</dbReference>
<proteinExistence type="inferred from homology"/>
<dbReference type="SUPFAM" id="SSF51690">
    <property type="entry name" value="Nicotinate/Quinolinate PRTase C-terminal domain-like"/>
    <property type="match status" value="1"/>
</dbReference>
<feature type="non-terminal residue" evidence="16">
    <location>
        <position position="691"/>
    </location>
</feature>
<sequence length="691" mass="76992">MIVPRGNVLFTVENTDPDFYWLTNYVETMLVQIWYPITVATISREFKKILARHLKETSGSLDGLEYKLHDFGYRGVSSQESAALGGASHLVNFCSTDTVAGLLMAQQYYSCPMAGFSIPAAEHSTIISWGRNREKEAFEYLLEQFPSGPLSVVSDSYDIFKACRHIWGGKLKERVMERSEDSRLVIRPDSGDPVETIIEVLNILEDAFGSTVNSVGYKLLPSYIRIIQGDGIDINSIEKILKKLKSEGWSAENVNFGCGSALLQKINRDTLNCAFKCSYVETEGKGMDVYKQPVTDPSKGSKRGRLSLRRNSDGYMETVEKGNGKPEEDILTTVFENGSILHEFTLDEIRKNARLREDDIQDHQNSLNVDTLLIGHSDQKGFHSRSPVQKGVIAGSLLNYYLPPYCKVCECGSGSSFPLVKLFAIFAFATCGGYSGQLQVSVECANRSESILRIPIEFAYPFRLHQVYFDVPTCRNSARERVFLAGDYSSSAEFFVTIAVFAFLYSLLATVVYIFFQNKYRENNRGPLIDFIVTVVFSFMWLVSSSAWAKGLSDVKVATDPEELFSAVAACKIPSNKCVAVRSPVWSSLNTSVVFGFLNFILWAGNIWFVFKETGWHSTSPRYPSSTSEKQPSSYNQQSYNQGGYEQESLGQSGSFNPQGAYGQQSNYGQGGGYVQSGYTPSGPTSFTNQM</sequence>
<keyword evidence="16" id="KW-0328">Glycosyltransferase</keyword>
<dbReference type="PANTHER" id="PTHR43816:SF2">
    <property type="entry name" value="NICOTINAMIDE PHOSPHORIBOSYLTRANSFERASE"/>
    <property type="match status" value="1"/>
</dbReference>
<dbReference type="Pfam" id="PF01284">
    <property type="entry name" value="MARVEL"/>
    <property type="match status" value="1"/>
</dbReference>
<dbReference type="GO" id="GO:0016020">
    <property type="term" value="C:membrane"/>
    <property type="evidence" value="ECO:0007669"/>
    <property type="project" value="UniProtKB-SubCell"/>
</dbReference>
<dbReference type="Pfam" id="PF04095">
    <property type="entry name" value="NAPRTase"/>
    <property type="match status" value="1"/>
</dbReference>
<feature type="compositionally biased region" description="Polar residues" evidence="13">
    <location>
        <begin position="649"/>
        <end position="658"/>
    </location>
</feature>
<feature type="compositionally biased region" description="Polar residues" evidence="13">
    <location>
        <begin position="621"/>
        <end position="632"/>
    </location>
</feature>
<comment type="similarity">
    <text evidence="3">Belongs to the NAPRTase family.</text>
</comment>
<dbReference type="EMBL" id="JAATIS010000094">
    <property type="protein sequence ID" value="KAG2471494.1"/>
    <property type="molecule type" value="Genomic_DNA"/>
</dbReference>
<evidence type="ECO:0000256" key="13">
    <source>
        <dbReference type="SAM" id="MobiDB-lite"/>
    </source>
</evidence>
<protein>
    <recommendedName>
        <fullName evidence="11">Nicotinamide phosphoribosyltransferase</fullName>
        <ecNumber evidence="10">2.4.2.12</ecNumber>
    </recommendedName>
</protein>
<dbReference type="InterPro" id="IPR013785">
    <property type="entry name" value="Aldolase_TIM"/>
</dbReference>
<evidence type="ECO:0000256" key="11">
    <source>
        <dbReference type="ARBA" id="ARBA00035036"/>
    </source>
</evidence>
<evidence type="ECO:0000259" key="15">
    <source>
        <dbReference type="PROSITE" id="PS51225"/>
    </source>
</evidence>
<dbReference type="InterPro" id="IPR001285">
    <property type="entry name" value="Synaptophysin/porin"/>
</dbReference>
<gene>
    <name evidence="16" type="primary">Nampt_1</name>
    <name evidence="16" type="ORF">GTO96_0005035</name>
</gene>
<keyword evidence="6 14" id="KW-1133">Transmembrane helix</keyword>
<evidence type="ECO:0000256" key="5">
    <source>
        <dbReference type="ARBA" id="ARBA00022692"/>
    </source>
</evidence>
<keyword evidence="5 12" id="KW-0812">Transmembrane</keyword>
<keyword evidence="17" id="KW-1185">Reference proteome</keyword>
<comment type="subcellular location">
    <subcellularLocation>
        <location evidence="1">Membrane</location>
        <topology evidence="1">Multi-pass membrane protein</topology>
    </subcellularLocation>
</comment>
<evidence type="ECO:0000256" key="7">
    <source>
        <dbReference type="ARBA" id="ARBA00023136"/>
    </source>
</evidence>
<dbReference type="NCBIfam" id="NF006629">
    <property type="entry name" value="PRK09198.1"/>
    <property type="match status" value="1"/>
</dbReference>
<dbReference type="InterPro" id="IPR041525">
    <property type="entry name" value="N/Namide_PRibTrfase"/>
</dbReference>
<evidence type="ECO:0000313" key="16">
    <source>
        <dbReference type="EMBL" id="KAG2471494.1"/>
    </source>
</evidence>
<feature type="transmembrane region" description="Helical" evidence="14">
    <location>
        <begin position="528"/>
        <end position="549"/>
    </location>
</feature>
<dbReference type="PRINTS" id="PR00220">
    <property type="entry name" value="SYNAPTOPHYSN"/>
</dbReference>
<feature type="transmembrane region" description="Helical" evidence="14">
    <location>
        <begin position="593"/>
        <end position="611"/>
    </location>
</feature>
<evidence type="ECO:0000256" key="6">
    <source>
        <dbReference type="ARBA" id="ARBA00022989"/>
    </source>
</evidence>
<keyword evidence="8" id="KW-0325">Glycoprotein</keyword>